<evidence type="ECO:0000256" key="2">
    <source>
        <dbReference type="ARBA" id="ARBA00022670"/>
    </source>
</evidence>
<protein>
    <recommendedName>
        <fullName evidence="6">Proline-specific endopeptidase</fullName>
    </recommendedName>
</protein>
<evidence type="ECO:0000256" key="1">
    <source>
        <dbReference type="ARBA" id="ARBA00005228"/>
    </source>
</evidence>
<dbReference type="Gene3D" id="3.40.50.1820">
    <property type="entry name" value="alpha/beta hydrolase"/>
    <property type="match status" value="1"/>
</dbReference>
<dbReference type="PRINTS" id="PR00862">
    <property type="entry name" value="PROLIGOPTASE"/>
</dbReference>
<name>A0A419VX74_9BACT</name>
<dbReference type="AlphaFoldDB" id="A0A419VX74"/>
<dbReference type="EMBL" id="RAPN01000003">
    <property type="protein sequence ID" value="RKD87779.1"/>
    <property type="molecule type" value="Genomic_DNA"/>
</dbReference>
<gene>
    <name evidence="9" type="ORF">BC643_3786</name>
</gene>
<dbReference type="FunFam" id="3.40.50.1820:FF:000005">
    <property type="entry name" value="Prolyl endopeptidase"/>
    <property type="match status" value="1"/>
</dbReference>
<dbReference type="PANTHER" id="PTHR11757:SF19">
    <property type="entry name" value="PROLYL ENDOPEPTIDASE-LIKE"/>
    <property type="match status" value="1"/>
</dbReference>
<feature type="domain" description="Peptidase S9A N-terminal" evidence="8">
    <location>
        <begin position="5"/>
        <end position="398"/>
    </location>
</feature>
<dbReference type="InterPro" id="IPR051543">
    <property type="entry name" value="Serine_Peptidase_S9A"/>
</dbReference>
<evidence type="ECO:0000313" key="10">
    <source>
        <dbReference type="Proteomes" id="UP000283387"/>
    </source>
</evidence>
<comment type="caution">
    <text evidence="9">The sequence shown here is derived from an EMBL/GenBank/DDBJ whole genome shotgun (WGS) entry which is preliminary data.</text>
</comment>
<evidence type="ECO:0000313" key="9">
    <source>
        <dbReference type="EMBL" id="RKD87779.1"/>
    </source>
</evidence>
<dbReference type="OrthoDB" id="9801421at2"/>
<dbReference type="SUPFAM" id="SSF53474">
    <property type="entry name" value="alpha/beta-Hydrolases"/>
    <property type="match status" value="1"/>
</dbReference>
<dbReference type="PANTHER" id="PTHR11757">
    <property type="entry name" value="PROTEASE FAMILY S9A OLIGOPEPTIDASE"/>
    <property type="match status" value="1"/>
</dbReference>
<accession>A0A419VX74</accession>
<organism evidence="9 10">
    <name type="scientific">Mangrovibacterium diazotrophicum</name>
    <dbReference type="NCBI Taxonomy" id="1261403"/>
    <lineage>
        <taxon>Bacteria</taxon>
        <taxon>Pseudomonadati</taxon>
        <taxon>Bacteroidota</taxon>
        <taxon>Bacteroidia</taxon>
        <taxon>Marinilabiliales</taxon>
        <taxon>Prolixibacteraceae</taxon>
        <taxon>Mangrovibacterium</taxon>
    </lineage>
</organism>
<evidence type="ECO:0000256" key="6">
    <source>
        <dbReference type="ARBA" id="ARBA00081187"/>
    </source>
</evidence>
<dbReference type="InterPro" id="IPR029058">
    <property type="entry name" value="AB_hydrolase_fold"/>
</dbReference>
<evidence type="ECO:0000256" key="3">
    <source>
        <dbReference type="ARBA" id="ARBA00022801"/>
    </source>
</evidence>
<keyword evidence="2" id="KW-0645">Protease</keyword>
<dbReference type="Proteomes" id="UP000283387">
    <property type="component" value="Unassembled WGS sequence"/>
</dbReference>
<evidence type="ECO:0000256" key="5">
    <source>
        <dbReference type="ARBA" id="ARBA00060121"/>
    </source>
</evidence>
<feature type="domain" description="Peptidase S9 prolyl oligopeptidase catalytic" evidence="7">
    <location>
        <begin position="457"/>
        <end position="672"/>
    </location>
</feature>
<dbReference type="InterPro" id="IPR001375">
    <property type="entry name" value="Peptidase_S9_cat"/>
</dbReference>
<sequence length="675" mass="78519">MAKKIPHKLSIHGHTRVDNYYWLNQRDSDAVKAHLEAENEYTRKMMAHTQGLQDKLFAEIKNRKSHDDQSVPYLSNGYYYYTRQLADYEYKVYCRKKDSANAVEEILLDGNELAKGHTFWKPGGQAVSPDNRFLAFGVDTLSRRNYTVHFKNLETGDILPEEIPMTSGHPVWANDSQTVFYVKRDDITLRNCAIYRHRLGTPVEQDVEVFFEADETFSVNFYKTKASDYLLIVSHSTMSTEFQFLDADHPDGKFTVIQKRERGLEYDVNYINGYFYIRTNLKAKNFRIMRTPLEQTGKEYWEEIVPGKKDVFIQSFDLFKDYLVLVERREGLIHIRVIPWQGEEYYIDFDEEVYSAGYSTHREHNTDTLRLIYTSMTTPYTTYHFNMKTREREFIKQQQVSSDFDPHNYETKREFATAKDGTRIPISLVYRKGLVKDGNNPTLILGYGSYGASVEPTFSVSRLSLLDRGFVFAIAHIRGGQFHGRMWYEEGKLLKKKNTFNDFISCSEHLVKNRYTNPEKLFAMGGSAGGLLMGVVANTRPDLYKGIIAAVPFVDVVSTMLDDSIPLTTSEFDEWGDPRDKQYYEYILSYSPYDQVKAQNYPAMLVTTGFHDSQVQYWEPVKWVAKLRAMKTDRNPLLLQIFMDSGHFGASGRYQYILEIVQEYAFIFDQLGLTE</sequence>
<dbReference type="Gene3D" id="2.130.10.120">
    <property type="entry name" value="Prolyl oligopeptidase, N-terminal domain"/>
    <property type="match status" value="1"/>
</dbReference>
<dbReference type="Pfam" id="PF00326">
    <property type="entry name" value="Peptidase_S9"/>
    <property type="match status" value="1"/>
</dbReference>
<dbReference type="GO" id="GO:0004252">
    <property type="term" value="F:serine-type endopeptidase activity"/>
    <property type="evidence" value="ECO:0007669"/>
    <property type="project" value="InterPro"/>
</dbReference>
<dbReference type="GO" id="GO:0006508">
    <property type="term" value="P:proteolysis"/>
    <property type="evidence" value="ECO:0007669"/>
    <property type="project" value="UniProtKB-KW"/>
</dbReference>
<comment type="similarity">
    <text evidence="1">Belongs to the peptidase S9A family.</text>
</comment>
<evidence type="ECO:0000256" key="4">
    <source>
        <dbReference type="ARBA" id="ARBA00022825"/>
    </source>
</evidence>
<dbReference type="SUPFAM" id="SSF50993">
    <property type="entry name" value="Peptidase/esterase 'gauge' domain"/>
    <property type="match status" value="1"/>
</dbReference>
<comment type="function">
    <text evidence="5">Cleaves peptide bonds on the C-terminal side of prolyl residues within peptides that are up to approximately 30 amino acids long. Has an absolute requirement for an X-Pro bond in the trans configuration immediately preceding the Pro-Y scissible bond.</text>
</comment>
<keyword evidence="10" id="KW-1185">Reference proteome</keyword>
<evidence type="ECO:0000259" key="8">
    <source>
        <dbReference type="Pfam" id="PF02897"/>
    </source>
</evidence>
<dbReference type="InterPro" id="IPR023302">
    <property type="entry name" value="Pept_S9A_N"/>
</dbReference>
<reference evidence="9 10" key="1">
    <citation type="submission" date="2018-09" db="EMBL/GenBank/DDBJ databases">
        <title>Genomic Encyclopedia of Archaeal and Bacterial Type Strains, Phase II (KMG-II): from individual species to whole genera.</title>
        <authorList>
            <person name="Goeker M."/>
        </authorList>
    </citation>
    <scope>NUCLEOTIDE SEQUENCE [LARGE SCALE GENOMIC DNA]</scope>
    <source>
        <strain evidence="9 10">DSM 27148</strain>
    </source>
</reference>
<evidence type="ECO:0000259" key="7">
    <source>
        <dbReference type="Pfam" id="PF00326"/>
    </source>
</evidence>
<dbReference type="RefSeq" id="WP_120274801.1">
    <property type="nucleotide sequence ID" value="NZ_RAPN01000003.1"/>
</dbReference>
<keyword evidence="3" id="KW-0378">Hydrolase</keyword>
<keyword evidence="4" id="KW-0720">Serine protease</keyword>
<dbReference type="Pfam" id="PF02897">
    <property type="entry name" value="Peptidase_S9_N"/>
    <property type="match status" value="1"/>
</dbReference>
<dbReference type="InterPro" id="IPR002470">
    <property type="entry name" value="Peptidase_S9A"/>
</dbReference>
<proteinExistence type="inferred from homology"/>